<keyword evidence="2" id="KW-0812">Transmembrane</keyword>
<keyword evidence="5" id="KW-1185">Reference proteome</keyword>
<sequence length="324" mass="36922">MGIEEIRVVPVCGLCTCLGLVIFTCVAVPMSIKSMEQGRTSVQLQWMTQEILDEVITEPGLKWVGLGNYLLEYPATFNTMYFIQDGRGVAGAEVPELFSPMLRGPIRARSADGLEMQVSVSFQWRLRPDALKDLYNILGETMYRDEFVRFARAAIIESCSLFAADQYFTERRTITAKMLEVLQSNFDKPELGLRMEITGLQLREVDLPDEYDDEIENTQEQMQEVEVGKAERQEQIIIKEAEKLVAIQKVEELIRAAQGQARRVQLQNEATITQLKLVQQKQAEANAAILQQFANDTQPFQRLFEVMEIRVLEDHTAEKMAVSM</sequence>
<comment type="caution">
    <text evidence="4">The sequence shown here is derived from an EMBL/GenBank/DDBJ whole genome shotgun (WGS) entry which is preliminary data.</text>
</comment>
<feature type="coiled-coil region" evidence="1">
    <location>
        <begin position="215"/>
        <end position="267"/>
    </location>
</feature>
<dbReference type="OrthoDB" id="190994at2759"/>
<dbReference type="AlphaFoldDB" id="A0A812YJX5"/>
<evidence type="ECO:0000256" key="2">
    <source>
        <dbReference type="SAM" id="Phobius"/>
    </source>
</evidence>
<proteinExistence type="predicted"/>
<protein>
    <submittedName>
        <fullName evidence="4">Rnf5 protein</fullName>
    </submittedName>
</protein>
<feature type="transmembrane region" description="Helical" evidence="2">
    <location>
        <begin position="6"/>
        <end position="29"/>
    </location>
</feature>
<keyword evidence="2" id="KW-1133">Transmembrane helix</keyword>
<keyword evidence="2" id="KW-0472">Membrane</keyword>
<dbReference type="Pfam" id="PF01145">
    <property type="entry name" value="Band_7"/>
    <property type="match status" value="1"/>
</dbReference>
<reference evidence="4" key="1">
    <citation type="submission" date="2021-02" db="EMBL/GenBank/DDBJ databases">
        <authorList>
            <person name="Dougan E. K."/>
            <person name="Rhodes N."/>
            <person name="Thang M."/>
            <person name="Chan C."/>
        </authorList>
    </citation>
    <scope>NUCLEOTIDE SEQUENCE</scope>
</reference>
<dbReference type="InterPro" id="IPR001107">
    <property type="entry name" value="Band_7"/>
</dbReference>
<organism evidence="4 5">
    <name type="scientific">Symbiodinium pilosum</name>
    <name type="common">Dinoflagellate</name>
    <dbReference type="NCBI Taxonomy" id="2952"/>
    <lineage>
        <taxon>Eukaryota</taxon>
        <taxon>Sar</taxon>
        <taxon>Alveolata</taxon>
        <taxon>Dinophyceae</taxon>
        <taxon>Suessiales</taxon>
        <taxon>Symbiodiniaceae</taxon>
        <taxon>Symbiodinium</taxon>
    </lineage>
</organism>
<dbReference type="Gene3D" id="3.30.479.30">
    <property type="entry name" value="Band 7 domain"/>
    <property type="match status" value="1"/>
</dbReference>
<dbReference type="InterPro" id="IPR036013">
    <property type="entry name" value="Band_7/SPFH_dom_sf"/>
</dbReference>
<gene>
    <name evidence="4" type="primary">Rnf5</name>
    <name evidence="4" type="ORF">SPIL2461_LOCUS23351</name>
</gene>
<accession>A0A812YJX5</accession>
<evidence type="ECO:0000256" key="1">
    <source>
        <dbReference type="SAM" id="Coils"/>
    </source>
</evidence>
<dbReference type="EMBL" id="CAJNIZ010048192">
    <property type="protein sequence ID" value="CAE7784094.1"/>
    <property type="molecule type" value="Genomic_DNA"/>
</dbReference>
<feature type="domain" description="Band 7" evidence="3">
    <location>
        <begin position="56"/>
        <end position="233"/>
    </location>
</feature>
<name>A0A812YJX5_SYMPI</name>
<evidence type="ECO:0000313" key="4">
    <source>
        <dbReference type="EMBL" id="CAE7784094.1"/>
    </source>
</evidence>
<evidence type="ECO:0000259" key="3">
    <source>
        <dbReference type="Pfam" id="PF01145"/>
    </source>
</evidence>
<keyword evidence="1" id="KW-0175">Coiled coil</keyword>
<dbReference type="Proteomes" id="UP000649617">
    <property type="component" value="Unassembled WGS sequence"/>
</dbReference>
<evidence type="ECO:0000313" key="5">
    <source>
        <dbReference type="Proteomes" id="UP000649617"/>
    </source>
</evidence>